<evidence type="ECO:0000256" key="6">
    <source>
        <dbReference type="ARBA" id="ARBA00022777"/>
    </source>
</evidence>
<evidence type="ECO:0000256" key="4">
    <source>
        <dbReference type="ARBA" id="ARBA00022679"/>
    </source>
</evidence>
<evidence type="ECO:0000256" key="8">
    <source>
        <dbReference type="ARBA" id="ARBA00023012"/>
    </source>
</evidence>
<dbReference type="AlphaFoldDB" id="A0A5J4IRP7"/>
<comment type="catalytic activity">
    <reaction evidence="1">
        <text>ATP + protein L-histidine = ADP + protein N-phospho-L-histidine.</text>
        <dbReference type="EC" id="2.7.13.3"/>
    </reaction>
</comment>
<protein>
    <recommendedName>
        <fullName evidence="2">histidine kinase</fullName>
        <ecNumber evidence="2">2.7.13.3</ecNumber>
    </recommendedName>
</protein>
<reference evidence="12 13" key="1">
    <citation type="submission" date="2019-08" db="EMBL/GenBank/DDBJ databases">
        <title>Draft genome sequence of Ulvibacter marinus type strain NBRC 109484.</title>
        <authorList>
            <person name="Kawano K."/>
            <person name="Ushijima N."/>
            <person name="Kihara M."/>
            <person name="Itoh H."/>
        </authorList>
    </citation>
    <scope>NUCLEOTIDE SEQUENCE [LARGE SCALE GENOMIC DNA]</scope>
    <source>
        <strain evidence="12 13">NBRC 109484</strain>
    </source>
</reference>
<dbReference type="InterPro" id="IPR005467">
    <property type="entry name" value="His_kinase_dom"/>
</dbReference>
<keyword evidence="9" id="KW-0175">Coiled coil</keyword>
<dbReference type="RefSeq" id="WP_151675038.1">
    <property type="nucleotide sequence ID" value="NZ_BKCG01000009.1"/>
</dbReference>
<gene>
    <name evidence="12" type="ORF">ULMA_27130</name>
</gene>
<dbReference type="InterPro" id="IPR036890">
    <property type="entry name" value="HATPase_C_sf"/>
</dbReference>
<dbReference type="GO" id="GO:0016020">
    <property type="term" value="C:membrane"/>
    <property type="evidence" value="ECO:0007669"/>
    <property type="project" value="InterPro"/>
</dbReference>
<keyword evidence="6 12" id="KW-0418">Kinase</keyword>
<keyword evidence="10" id="KW-0472">Membrane</keyword>
<evidence type="ECO:0000256" key="5">
    <source>
        <dbReference type="ARBA" id="ARBA00022741"/>
    </source>
</evidence>
<dbReference type="OrthoDB" id="9778366at2"/>
<dbReference type="SMART" id="SM00387">
    <property type="entry name" value="HATPase_c"/>
    <property type="match status" value="1"/>
</dbReference>
<dbReference type="Proteomes" id="UP000326509">
    <property type="component" value="Unassembled WGS sequence"/>
</dbReference>
<keyword evidence="10" id="KW-1133">Transmembrane helix</keyword>
<dbReference type="InterPro" id="IPR011990">
    <property type="entry name" value="TPR-like_helical_dom_sf"/>
</dbReference>
<feature type="transmembrane region" description="Helical" evidence="10">
    <location>
        <begin position="377"/>
        <end position="396"/>
    </location>
</feature>
<dbReference type="SUPFAM" id="SSF55874">
    <property type="entry name" value="ATPase domain of HSP90 chaperone/DNA topoisomerase II/histidine kinase"/>
    <property type="match status" value="1"/>
</dbReference>
<dbReference type="PANTHER" id="PTHR24421:SF10">
    <property type="entry name" value="NITRATE_NITRITE SENSOR PROTEIN NARQ"/>
    <property type="match status" value="1"/>
</dbReference>
<accession>A0A5J4IRP7</accession>
<keyword evidence="5" id="KW-0547">Nucleotide-binding</keyword>
<organism evidence="12 13">
    <name type="scientific">Patiriisocius marinus</name>
    <dbReference type="NCBI Taxonomy" id="1397112"/>
    <lineage>
        <taxon>Bacteria</taxon>
        <taxon>Pseudomonadati</taxon>
        <taxon>Bacteroidota</taxon>
        <taxon>Flavobacteriia</taxon>
        <taxon>Flavobacteriales</taxon>
        <taxon>Flavobacteriaceae</taxon>
        <taxon>Patiriisocius</taxon>
    </lineage>
</organism>
<keyword evidence="10" id="KW-0812">Transmembrane</keyword>
<dbReference type="Gene3D" id="1.20.5.1930">
    <property type="match status" value="1"/>
</dbReference>
<evidence type="ECO:0000256" key="2">
    <source>
        <dbReference type="ARBA" id="ARBA00012438"/>
    </source>
</evidence>
<evidence type="ECO:0000313" key="12">
    <source>
        <dbReference type="EMBL" id="GER60605.1"/>
    </source>
</evidence>
<evidence type="ECO:0000256" key="9">
    <source>
        <dbReference type="SAM" id="Coils"/>
    </source>
</evidence>
<dbReference type="Gene3D" id="3.30.565.10">
    <property type="entry name" value="Histidine kinase-like ATPase, C-terminal domain"/>
    <property type="match status" value="1"/>
</dbReference>
<name>A0A5J4IRP7_9FLAO</name>
<dbReference type="InterPro" id="IPR003594">
    <property type="entry name" value="HATPase_dom"/>
</dbReference>
<evidence type="ECO:0000259" key="11">
    <source>
        <dbReference type="PROSITE" id="PS50109"/>
    </source>
</evidence>
<dbReference type="CDD" id="cd16917">
    <property type="entry name" value="HATPase_UhpB-NarQ-NarX-like"/>
    <property type="match status" value="1"/>
</dbReference>
<dbReference type="PANTHER" id="PTHR24421">
    <property type="entry name" value="NITRATE/NITRITE SENSOR PROTEIN NARX-RELATED"/>
    <property type="match status" value="1"/>
</dbReference>
<dbReference type="InterPro" id="IPR011712">
    <property type="entry name" value="Sig_transdc_His_kin_sub3_dim/P"/>
</dbReference>
<dbReference type="SUPFAM" id="SSF48452">
    <property type="entry name" value="TPR-like"/>
    <property type="match status" value="1"/>
</dbReference>
<evidence type="ECO:0000313" key="13">
    <source>
        <dbReference type="Proteomes" id="UP000326509"/>
    </source>
</evidence>
<evidence type="ECO:0000256" key="3">
    <source>
        <dbReference type="ARBA" id="ARBA00022553"/>
    </source>
</evidence>
<dbReference type="GO" id="GO:0000155">
    <property type="term" value="F:phosphorelay sensor kinase activity"/>
    <property type="evidence" value="ECO:0007669"/>
    <property type="project" value="InterPro"/>
</dbReference>
<keyword evidence="3" id="KW-0597">Phosphoprotein</keyword>
<dbReference type="EC" id="2.7.13.3" evidence="2"/>
<keyword evidence="4" id="KW-0808">Transferase</keyword>
<evidence type="ECO:0000256" key="7">
    <source>
        <dbReference type="ARBA" id="ARBA00022840"/>
    </source>
</evidence>
<dbReference type="GO" id="GO:0046983">
    <property type="term" value="F:protein dimerization activity"/>
    <property type="evidence" value="ECO:0007669"/>
    <property type="project" value="InterPro"/>
</dbReference>
<dbReference type="GO" id="GO:0005524">
    <property type="term" value="F:ATP binding"/>
    <property type="evidence" value="ECO:0007669"/>
    <property type="project" value="UniProtKB-KW"/>
</dbReference>
<dbReference type="InterPro" id="IPR050482">
    <property type="entry name" value="Sensor_HK_TwoCompSys"/>
</dbReference>
<evidence type="ECO:0000256" key="10">
    <source>
        <dbReference type="SAM" id="Phobius"/>
    </source>
</evidence>
<dbReference type="PROSITE" id="PS50109">
    <property type="entry name" value="HIS_KIN"/>
    <property type="match status" value="1"/>
</dbReference>
<feature type="domain" description="Histidine kinase" evidence="11">
    <location>
        <begin position="432"/>
        <end position="621"/>
    </location>
</feature>
<sequence>MRNIILAILVFFTFKMMSQESTYPKIDSIISQIQRLPITETKNAANLFSNAKKLAREEYNEEAYFNVMTDEIEYASYIGLNEKRLSLSDSLIKFSPSPKFKAEGYLQKGILETQRNRIPSAITLLKKSLIIFEKLNNISKQSQVFKVLGNCAFISEDLGQAKDYYIRSSKLSLQIGDTIPTATTYTNISRVFEATKQLDSAIYYNDKARNISEIAPNQTELKFIVYSNDANYKSELLQFNEAEESLKIAKETAEKIGHPGMIGNIYQMSSIIADRSNNPDRALNDAEKAYDIFNENNLESYSQQTLYIMQEFAYKSKDFKKAYNYLLKYDKVKDSMELLKNSNNLNNLQLKYKTAEKELKISQQEAEITKKENQNKFIALVSIGLALLSTLLFLFFRQRQKTQNQQIVTLENERENIALRSLITGEEKERSRIAKELHDGLGGVLAVSKIHTSKLLLKQPETQELIKINELIDTAAKESRRISHNLLPEILIRKGLDAALTDFITSVKESHLLDASYHSINISMTLSQSFQLSVYRIVQELMNNIIKHSEATEALVQLHQENGKLTITVEDNGKGFSNEQVYEGIGFSNIKSRLSLLKGSFDINSSASNGTSVFIELQLEK</sequence>
<evidence type="ECO:0000256" key="1">
    <source>
        <dbReference type="ARBA" id="ARBA00000085"/>
    </source>
</evidence>
<keyword evidence="7" id="KW-0067">ATP-binding</keyword>
<dbReference type="EMBL" id="BKCG01000009">
    <property type="protein sequence ID" value="GER60605.1"/>
    <property type="molecule type" value="Genomic_DNA"/>
</dbReference>
<dbReference type="Gene3D" id="1.25.40.10">
    <property type="entry name" value="Tetratricopeptide repeat domain"/>
    <property type="match status" value="2"/>
</dbReference>
<dbReference type="Pfam" id="PF07730">
    <property type="entry name" value="HisKA_3"/>
    <property type="match status" value="1"/>
</dbReference>
<comment type="caution">
    <text evidence="12">The sequence shown here is derived from an EMBL/GenBank/DDBJ whole genome shotgun (WGS) entry which is preliminary data.</text>
</comment>
<proteinExistence type="predicted"/>
<keyword evidence="8" id="KW-0902">Two-component regulatory system</keyword>
<feature type="coiled-coil region" evidence="9">
    <location>
        <begin position="338"/>
        <end position="374"/>
    </location>
</feature>
<dbReference type="Pfam" id="PF02518">
    <property type="entry name" value="HATPase_c"/>
    <property type="match status" value="1"/>
</dbReference>
<keyword evidence="13" id="KW-1185">Reference proteome</keyword>